<accession>A0A238FM89</accession>
<keyword evidence="7" id="KW-0807">Transducer</keyword>
<dbReference type="STRING" id="269621.A0A238FM89"/>
<dbReference type="Gene3D" id="3.40.50.300">
    <property type="entry name" value="P-loop containing nucleotide triphosphate hydrolases"/>
    <property type="match status" value="1"/>
</dbReference>
<dbReference type="GO" id="GO:0000750">
    <property type="term" value="P:pheromone-dependent signal transduction involved in conjugation with cellular fusion"/>
    <property type="evidence" value="ECO:0007669"/>
    <property type="project" value="TreeGrafter"/>
</dbReference>
<dbReference type="PRINTS" id="PR01241">
    <property type="entry name" value="GPROTEINAFNG"/>
</dbReference>
<dbReference type="GO" id="GO:0005737">
    <property type="term" value="C:cytoplasm"/>
    <property type="evidence" value="ECO:0007669"/>
    <property type="project" value="TreeGrafter"/>
</dbReference>
<dbReference type="GO" id="GO:0046872">
    <property type="term" value="F:metal ion binding"/>
    <property type="evidence" value="ECO:0007669"/>
    <property type="project" value="UniProtKB-KW"/>
</dbReference>
<feature type="binding site" evidence="9">
    <location>
        <begin position="183"/>
        <end position="189"/>
    </location>
    <ligand>
        <name>GTP</name>
        <dbReference type="ChEBI" id="CHEBI:37565"/>
    </ligand>
</feature>
<keyword evidence="1" id="KW-0519">Myristate</keyword>
<evidence type="ECO:0000256" key="9">
    <source>
        <dbReference type="PIRSR" id="PIRSR601019-1"/>
    </source>
</evidence>
<dbReference type="FunFam" id="3.40.50.300:FF:003800">
    <property type="entry name" value="Guanine nucleotide-binding protein G(k) subunit alpha"/>
    <property type="match status" value="1"/>
</dbReference>
<feature type="binding site" evidence="10">
    <location>
        <position position="58"/>
    </location>
    <ligand>
        <name>Mg(2+)</name>
        <dbReference type="ChEBI" id="CHEBI:18420"/>
    </ligand>
</feature>
<dbReference type="AlphaFoldDB" id="A0A238FM89"/>
<keyword evidence="12" id="KW-1185">Reference proteome</keyword>
<dbReference type="InterPro" id="IPR027417">
    <property type="entry name" value="P-loop_NTPase"/>
</dbReference>
<dbReference type="InterPro" id="IPR001019">
    <property type="entry name" value="Gprotein_alpha_su"/>
</dbReference>
<evidence type="ECO:0000256" key="10">
    <source>
        <dbReference type="PIRSR" id="PIRSR601019-2"/>
    </source>
</evidence>
<dbReference type="SUPFAM" id="SSF52540">
    <property type="entry name" value="P-loop containing nucleoside triphosphate hydrolases"/>
    <property type="match status" value="1"/>
</dbReference>
<feature type="binding site" evidence="9">
    <location>
        <begin position="277"/>
        <end position="280"/>
    </location>
    <ligand>
        <name>GTP</name>
        <dbReference type="ChEBI" id="CHEBI:37565"/>
    </ligand>
</feature>
<reference evidence="12" key="1">
    <citation type="submission" date="2016-09" db="EMBL/GenBank/DDBJ databases">
        <authorList>
            <person name="Jeantristanb JTB J.-T."/>
            <person name="Ricardo R."/>
        </authorList>
    </citation>
    <scope>NUCLEOTIDE SEQUENCE [LARGE SCALE GENOMIC DNA]</scope>
</reference>
<keyword evidence="5 9" id="KW-0342">GTP-binding</keyword>
<gene>
    <name evidence="11" type="ORF">BQ2448_6329</name>
</gene>
<feature type="binding site" evidence="9">
    <location>
        <begin position="208"/>
        <end position="212"/>
    </location>
    <ligand>
        <name>GTP</name>
        <dbReference type="ChEBI" id="CHEBI:37565"/>
    </ligand>
</feature>
<evidence type="ECO:0000313" key="12">
    <source>
        <dbReference type="Proteomes" id="UP000198372"/>
    </source>
</evidence>
<dbReference type="GO" id="GO:0001664">
    <property type="term" value="F:G protein-coupled receptor binding"/>
    <property type="evidence" value="ECO:0007669"/>
    <property type="project" value="InterPro"/>
</dbReference>
<sequence>MGACNSSESYTRRKGLTSVVKLDVMTSQAIDRMLKNDEKRQAREVKILLLGPGASGKSTILIIHLDGFNGYEREEFRRQIYVNLCQSMTTAGTIMEQQDVSFEHESNRARMQSLVPLVVDLRSGQHYPTTTLDTLTKLWQDAGVRDAFSRGAGAEILENATYFYSDLPRLFQCDYTPNNQDILRCRHKTTGISESVYECNSLTYRLFDVGGQRTERKKWVHCFENVTAVMFLVAMSGYDLCLLEDKESNQMQEALMLFDSICNTQWFRRTAIILFLNKVDLFKERILFSPIRNHFPDYDGKLPHGGRVMFSEHTPLEADRLIIDRRMACVIKLRRHCTDAAYTTAINTSLMKVVMASVYDNIVSGYVDQVLGMKTLTEKYCSLPSPNGIPLILPRNRNLSEQMSL</sequence>
<dbReference type="PROSITE" id="PS51882">
    <property type="entry name" value="G_ALPHA"/>
    <property type="match status" value="1"/>
</dbReference>
<dbReference type="InterPro" id="IPR002975">
    <property type="entry name" value="Fungi_Gprotein_alpha"/>
</dbReference>
<evidence type="ECO:0000256" key="8">
    <source>
        <dbReference type="ARBA" id="ARBA00023288"/>
    </source>
</evidence>
<dbReference type="PANTHER" id="PTHR10218">
    <property type="entry name" value="GTP-BINDING PROTEIN ALPHA SUBUNIT"/>
    <property type="match status" value="1"/>
</dbReference>
<dbReference type="GO" id="GO:0005525">
    <property type="term" value="F:GTP binding"/>
    <property type="evidence" value="ECO:0007669"/>
    <property type="project" value="UniProtKB-KW"/>
</dbReference>
<proteinExistence type="predicted"/>
<feature type="binding site" evidence="10">
    <location>
        <position position="189"/>
    </location>
    <ligand>
        <name>Mg(2+)</name>
        <dbReference type="ChEBI" id="CHEBI:18420"/>
    </ligand>
</feature>
<dbReference type="Proteomes" id="UP000198372">
    <property type="component" value="Unassembled WGS sequence"/>
</dbReference>
<evidence type="ECO:0000256" key="4">
    <source>
        <dbReference type="ARBA" id="ARBA00022842"/>
    </source>
</evidence>
<dbReference type="GO" id="GO:0005834">
    <property type="term" value="C:heterotrimeric G-protein complex"/>
    <property type="evidence" value="ECO:0007669"/>
    <property type="project" value="InterPro"/>
</dbReference>
<dbReference type="Pfam" id="PF00503">
    <property type="entry name" value="G-alpha"/>
    <property type="match status" value="1"/>
</dbReference>
<keyword evidence="3 9" id="KW-0547">Nucleotide-binding</keyword>
<evidence type="ECO:0000256" key="6">
    <source>
        <dbReference type="ARBA" id="ARBA00023139"/>
    </source>
</evidence>
<dbReference type="SUPFAM" id="SSF47895">
    <property type="entry name" value="Transducin (alpha subunit), insertion domain"/>
    <property type="match status" value="1"/>
</dbReference>
<dbReference type="OrthoDB" id="5817230at2759"/>
<dbReference type="PANTHER" id="PTHR10218:SF242">
    <property type="entry name" value="GUANINE NUCLEOTIDE-BINDING PROTEIN ALPHA-1 SUBUNIT"/>
    <property type="match status" value="1"/>
</dbReference>
<dbReference type="InterPro" id="IPR011025">
    <property type="entry name" value="GproteinA_insert"/>
</dbReference>
<keyword evidence="6" id="KW-0564">Palmitate</keyword>
<dbReference type="GO" id="GO:0003924">
    <property type="term" value="F:GTPase activity"/>
    <property type="evidence" value="ECO:0007669"/>
    <property type="project" value="InterPro"/>
</dbReference>
<keyword evidence="2 10" id="KW-0479">Metal-binding</keyword>
<evidence type="ECO:0000256" key="5">
    <source>
        <dbReference type="ARBA" id="ARBA00023134"/>
    </source>
</evidence>
<name>A0A238FM89_9BASI</name>
<keyword evidence="8" id="KW-0449">Lipoprotein</keyword>
<protein>
    <submittedName>
        <fullName evidence="11">BQ2448_6329 protein</fullName>
    </submittedName>
</protein>
<organism evidence="11 12">
    <name type="scientific">Microbotryum intermedium</name>
    <dbReference type="NCBI Taxonomy" id="269621"/>
    <lineage>
        <taxon>Eukaryota</taxon>
        <taxon>Fungi</taxon>
        <taxon>Dikarya</taxon>
        <taxon>Basidiomycota</taxon>
        <taxon>Pucciniomycotina</taxon>
        <taxon>Microbotryomycetes</taxon>
        <taxon>Microbotryales</taxon>
        <taxon>Microbotryaceae</taxon>
        <taxon>Microbotryum</taxon>
    </lineage>
</organism>
<keyword evidence="4 10" id="KW-0460">Magnesium</keyword>
<dbReference type="PRINTS" id="PR00318">
    <property type="entry name" value="GPROTEINA"/>
</dbReference>
<evidence type="ECO:0000256" key="2">
    <source>
        <dbReference type="ARBA" id="ARBA00022723"/>
    </source>
</evidence>
<evidence type="ECO:0000313" key="11">
    <source>
        <dbReference type="EMBL" id="SCV73899.1"/>
    </source>
</evidence>
<dbReference type="SMART" id="SM00275">
    <property type="entry name" value="G_alpha"/>
    <property type="match status" value="1"/>
</dbReference>
<dbReference type="CDD" id="cd00066">
    <property type="entry name" value="G-alpha"/>
    <property type="match status" value="1"/>
</dbReference>
<evidence type="ECO:0000256" key="7">
    <source>
        <dbReference type="ARBA" id="ARBA00023224"/>
    </source>
</evidence>
<dbReference type="EMBL" id="FMSP01000019">
    <property type="protein sequence ID" value="SCV73899.1"/>
    <property type="molecule type" value="Genomic_DNA"/>
</dbReference>
<dbReference type="GO" id="GO:0007186">
    <property type="term" value="P:G protein-coupled receptor signaling pathway"/>
    <property type="evidence" value="ECO:0007669"/>
    <property type="project" value="InterPro"/>
</dbReference>
<dbReference type="GO" id="GO:0031683">
    <property type="term" value="F:G-protein beta/gamma-subunit complex binding"/>
    <property type="evidence" value="ECO:0007669"/>
    <property type="project" value="InterPro"/>
</dbReference>
<dbReference type="Gene3D" id="1.10.400.10">
    <property type="entry name" value="GI Alpha 1, domain 2-like"/>
    <property type="match status" value="1"/>
</dbReference>
<evidence type="ECO:0000256" key="1">
    <source>
        <dbReference type="ARBA" id="ARBA00022707"/>
    </source>
</evidence>
<evidence type="ECO:0000256" key="3">
    <source>
        <dbReference type="ARBA" id="ARBA00022741"/>
    </source>
</evidence>